<evidence type="ECO:0000313" key="22">
    <source>
        <dbReference type="EMBL" id="KAL2322293.1"/>
    </source>
</evidence>
<gene>
    <name evidence="22" type="ORF">Fmac_026672</name>
</gene>
<organism evidence="22 23">
    <name type="scientific">Flemingia macrophylla</name>
    <dbReference type="NCBI Taxonomy" id="520843"/>
    <lineage>
        <taxon>Eukaryota</taxon>
        <taxon>Viridiplantae</taxon>
        <taxon>Streptophyta</taxon>
        <taxon>Embryophyta</taxon>
        <taxon>Tracheophyta</taxon>
        <taxon>Spermatophyta</taxon>
        <taxon>Magnoliopsida</taxon>
        <taxon>eudicotyledons</taxon>
        <taxon>Gunneridae</taxon>
        <taxon>Pentapetalae</taxon>
        <taxon>rosids</taxon>
        <taxon>fabids</taxon>
        <taxon>Fabales</taxon>
        <taxon>Fabaceae</taxon>
        <taxon>Papilionoideae</taxon>
        <taxon>50 kb inversion clade</taxon>
        <taxon>NPAAA clade</taxon>
        <taxon>indigoferoid/millettioid clade</taxon>
        <taxon>Phaseoleae</taxon>
        <taxon>Flemingia</taxon>
    </lineage>
</organism>
<dbReference type="FunFam" id="1.10.510.10:FF:000358">
    <property type="entry name" value="Putative leucine-rich repeat receptor-like serine/threonine-protein kinase"/>
    <property type="match status" value="2"/>
</dbReference>
<keyword evidence="5" id="KW-0597">Phosphoprotein</keyword>
<keyword evidence="7" id="KW-0808">Transferase</keyword>
<dbReference type="PANTHER" id="PTHR27001">
    <property type="entry name" value="OS01G0253100 PROTEIN"/>
    <property type="match status" value="1"/>
</dbReference>
<dbReference type="InterPro" id="IPR000719">
    <property type="entry name" value="Prot_kinase_dom"/>
</dbReference>
<accession>A0ABD1LG35</accession>
<keyword evidence="3" id="KW-1003">Cell membrane</keyword>
<feature type="domain" description="Protein kinase" evidence="21">
    <location>
        <begin position="391"/>
        <end position="662"/>
    </location>
</feature>
<keyword evidence="9" id="KW-0732">Signal</keyword>
<evidence type="ECO:0000256" key="13">
    <source>
        <dbReference type="ARBA" id="ARBA00022840"/>
    </source>
</evidence>
<dbReference type="EMBL" id="JBGMDY010000009">
    <property type="protein sequence ID" value="KAL2322293.1"/>
    <property type="molecule type" value="Genomic_DNA"/>
</dbReference>
<feature type="region of interest" description="Disordered" evidence="20">
    <location>
        <begin position="1632"/>
        <end position="1741"/>
    </location>
</feature>
<evidence type="ECO:0000256" key="18">
    <source>
        <dbReference type="ARBA" id="ARBA00047899"/>
    </source>
</evidence>
<keyword evidence="14" id="KW-1133">Transmembrane helix</keyword>
<evidence type="ECO:0000256" key="14">
    <source>
        <dbReference type="ARBA" id="ARBA00022989"/>
    </source>
</evidence>
<evidence type="ECO:0000256" key="10">
    <source>
        <dbReference type="ARBA" id="ARBA00022737"/>
    </source>
</evidence>
<dbReference type="PROSITE" id="PS50011">
    <property type="entry name" value="PROTEIN_KINASE_DOM"/>
    <property type="match status" value="3"/>
</dbReference>
<sequence>MATTSKNVLVIQDASKILNLRVLYWILNGLSLRQEDMVTVVAILHEIYTPMGYKITLDKGALAGGNQRIIEKELAKKKGEYLNHEELAHIAQLYESNKVVFKIKLFKGSSPRDVTIEVAKNLKATWVILDRKMKKDEEFLLQQLSCGISILRRNNRIARLRGPIHLPDEIQCSSHETYDESLPSIPYNFLFGIDVFPNSTFNDDEQNQIARRPYDKEGCSNITTNIDEKTCQTSPRHPSMDQTEINSNHMIDKTERDEQCQHQGKMQNMPHDMEGDTTIVIKNDQTTQEIACQLFQDEEKTNNFFHDEKWESRNRTKREEMIDQPKDDMLSQNESQTLSIANGIIFDGEQENSILENSMCTFCSVCKTGRPDIGQQKEFTYEELQAATEAFSLKNCLSESSQLFTFKGQLEGGLKLVVKQHKITNTQLREKMKAKIQTILKARHNNVIMLLGSSTFEHFLLTVYEYACNGSLDMYLSKEGRRPLTWIERKRVAIGLARGLKYLHDNNIVHCNIKSSSILLSHDFKPLIGDFGFGKELQLNSYKNKNKGNYEYIAPECLEKGKLSNKIDVYSFGVVILELITGRRTTDMTLEDKGLVEWARPLLKGKMYAQLVDPIIRNSYEEDHFSWLAQVTTQCLKKNPKERLSMKVVVSSLQGIADSELYHMTEDIAPAISDSRIVPDMDGSQGQTTTKADQLSLEEEKIESRIYGGEEKLRLIVEDNNFYMVCQRDSDKPSQIKQMENRSQGEDRRLGKMIMNDHIMDETAVGQLRDFEDQIQSTLYREEITAQKISNNMVCHKNGDKLSQDLEEGSSFAEMKIGLIPASISQMIDQTKADQPVQDKTQLQRSFGENLLDQRETLLENSKSSACSICKSKRLNIACPKDFTYDELLEATEGFSIQNSLSESEDGPTFKGLLERWAKIVVKKYQITTSHEEQVLKAEVQLLTSARHKNMVTLLGSCTNKSQLMIVYEQVCNSSLDQYLTRGSFQSLSWNQRLKVAMGTARGLQYLHGNNIIHGNIKPSNILLTHDLEPLIGDFSFGKMKLETKKFRKDKSTSNSGYTAPENLENGKLSKKTDVYSFGVVLLELITGRRAMDKLCGGKGLVEWARPLLGGKKYPKLLDHKISNSYEEEKLLWLVQVTEQCLRKNPRDRFTMNMVVSALQGIAESDECCDIEYSSPEKSYLTHDDPAMARTQGQMKADPVKKEQEWIDRNQYEDETILRLTVKTNHMIGQRNAGQLIQGGENVQRSPHDEMSRVTDISNDKIDQINSDQQIKLKENIKESFHIEEMGTGVHKKQNVSKDEKQMQGICDDDLLNGNEAKIILDSSKSSICSICKSRRPNSELQKKYTYEELLAATEGFSIKYSLSEGEYGPAFGGQVENNQEIVIKQHAFTSLQEQKALMSEFQVLINARHENVIMLLGSCIRLSQLLIVYEKACNGSLDKYLPRESGRSLTWGERVKIAIGVARGLKYLHENNIIHGRIKPSNIFLNHDFKPLVGDFALGKERCQLNSPYKHKSMRNCGYTAPECHEGGKLSTKADVYSFGVVLVELITGRLITDKIYEQKCLVECARQLLGGRKFLKLIDPEVGSSYDEQELLSLIHVTGNCLRKNPKDRFTMDMIVSLLPSVADSNNIHVKQDFSPEKSNVLDATNTKGEEKSPEKQDLGTENAEEVKRNHRELCEEEEEEEPMKEHLGTENNRKKNNITNSRDNNETKVCQECDNNSKSCESSEKTEEKERPSTNKYWEGCSSYSGAREFYHDGAQEYTVCEELFGWCDSI</sequence>
<feature type="domain" description="Protein kinase" evidence="21">
    <location>
        <begin position="1357"/>
        <end position="1624"/>
    </location>
</feature>
<dbReference type="PANTHER" id="PTHR27001:SF721">
    <property type="entry name" value="DUAL-SPECIFICITY KINASE DOMAIN PROTEIN"/>
    <property type="match status" value="1"/>
</dbReference>
<evidence type="ECO:0000256" key="6">
    <source>
        <dbReference type="ARBA" id="ARBA00022614"/>
    </source>
</evidence>
<feature type="compositionally biased region" description="Basic and acidic residues" evidence="20">
    <location>
        <begin position="1686"/>
        <end position="1696"/>
    </location>
</feature>
<evidence type="ECO:0000256" key="8">
    <source>
        <dbReference type="ARBA" id="ARBA00022692"/>
    </source>
</evidence>
<evidence type="ECO:0000256" key="7">
    <source>
        <dbReference type="ARBA" id="ARBA00022679"/>
    </source>
</evidence>
<evidence type="ECO:0000256" key="3">
    <source>
        <dbReference type="ARBA" id="ARBA00022475"/>
    </source>
</evidence>
<dbReference type="GO" id="GO:0005886">
    <property type="term" value="C:plasma membrane"/>
    <property type="evidence" value="ECO:0007669"/>
    <property type="project" value="UniProtKB-SubCell"/>
</dbReference>
<dbReference type="GO" id="GO:0004674">
    <property type="term" value="F:protein serine/threonine kinase activity"/>
    <property type="evidence" value="ECO:0007669"/>
    <property type="project" value="UniProtKB-KW"/>
</dbReference>
<evidence type="ECO:0000256" key="17">
    <source>
        <dbReference type="ARBA" id="ARBA00023180"/>
    </source>
</evidence>
<keyword evidence="10" id="KW-0677">Repeat</keyword>
<name>A0ABD1LG35_9FABA</name>
<feature type="region of interest" description="Disordered" evidence="20">
    <location>
        <begin position="676"/>
        <end position="696"/>
    </location>
</feature>
<evidence type="ECO:0000256" key="15">
    <source>
        <dbReference type="ARBA" id="ARBA00023136"/>
    </source>
</evidence>
<dbReference type="GO" id="GO:0005524">
    <property type="term" value="F:ATP binding"/>
    <property type="evidence" value="ECO:0007669"/>
    <property type="project" value="UniProtKB-KW"/>
</dbReference>
<dbReference type="Proteomes" id="UP001603857">
    <property type="component" value="Unassembled WGS sequence"/>
</dbReference>
<evidence type="ECO:0000256" key="2">
    <source>
        <dbReference type="ARBA" id="ARBA00012513"/>
    </source>
</evidence>
<dbReference type="FunFam" id="3.30.200.20:FF:000604">
    <property type="entry name" value="Proline-rich receptor-like protein kinase PERK8"/>
    <property type="match status" value="3"/>
</dbReference>
<keyword evidence="23" id="KW-1185">Reference proteome</keyword>
<dbReference type="InterPro" id="IPR001245">
    <property type="entry name" value="Ser-Thr/Tyr_kinase_cat_dom"/>
</dbReference>
<evidence type="ECO:0000313" key="23">
    <source>
        <dbReference type="Proteomes" id="UP001603857"/>
    </source>
</evidence>
<comment type="subcellular location">
    <subcellularLocation>
        <location evidence="1">Cell membrane</location>
        <topology evidence="1">Single-pass membrane protein</topology>
    </subcellularLocation>
</comment>
<dbReference type="SUPFAM" id="SSF56112">
    <property type="entry name" value="Protein kinase-like (PK-like)"/>
    <property type="match status" value="3"/>
</dbReference>
<dbReference type="Gene3D" id="1.10.510.10">
    <property type="entry name" value="Transferase(Phosphotransferase) domain 1"/>
    <property type="match status" value="3"/>
</dbReference>
<dbReference type="InterPro" id="IPR011009">
    <property type="entry name" value="Kinase-like_dom_sf"/>
</dbReference>
<comment type="caution">
    <text evidence="22">The sequence shown here is derived from an EMBL/GenBank/DDBJ whole genome shotgun (WGS) entry which is preliminary data.</text>
</comment>
<dbReference type="Pfam" id="PF07714">
    <property type="entry name" value="PK_Tyr_Ser-Thr"/>
    <property type="match status" value="3"/>
</dbReference>
<feature type="compositionally biased region" description="Basic and acidic residues" evidence="20">
    <location>
        <begin position="1650"/>
        <end position="1676"/>
    </location>
</feature>
<evidence type="ECO:0000256" key="1">
    <source>
        <dbReference type="ARBA" id="ARBA00004162"/>
    </source>
</evidence>
<keyword evidence="13" id="KW-0067">ATP-binding</keyword>
<evidence type="ECO:0000256" key="12">
    <source>
        <dbReference type="ARBA" id="ARBA00022777"/>
    </source>
</evidence>
<keyword evidence="4" id="KW-0723">Serine/threonine-protein kinase</keyword>
<keyword evidence="11" id="KW-0547">Nucleotide-binding</keyword>
<evidence type="ECO:0000256" key="5">
    <source>
        <dbReference type="ARBA" id="ARBA00022553"/>
    </source>
</evidence>
<keyword evidence="6" id="KW-0433">Leucine-rich repeat</keyword>
<comment type="catalytic activity">
    <reaction evidence="19">
        <text>L-seryl-[protein] + ATP = O-phospho-L-seryl-[protein] + ADP + H(+)</text>
        <dbReference type="Rhea" id="RHEA:17989"/>
        <dbReference type="Rhea" id="RHEA-COMP:9863"/>
        <dbReference type="Rhea" id="RHEA-COMP:11604"/>
        <dbReference type="ChEBI" id="CHEBI:15378"/>
        <dbReference type="ChEBI" id="CHEBI:29999"/>
        <dbReference type="ChEBI" id="CHEBI:30616"/>
        <dbReference type="ChEBI" id="CHEBI:83421"/>
        <dbReference type="ChEBI" id="CHEBI:456216"/>
        <dbReference type="EC" id="2.7.11.1"/>
    </reaction>
</comment>
<keyword evidence="8" id="KW-0812">Transmembrane</keyword>
<reference evidence="22 23" key="1">
    <citation type="submission" date="2024-08" db="EMBL/GenBank/DDBJ databases">
        <title>Insights into the chromosomal genome structure of Flemingia macrophylla.</title>
        <authorList>
            <person name="Ding Y."/>
            <person name="Zhao Y."/>
            <person name="Bi W."/>
            <person name="Wu M."/>
            <person name="Zhao G."/>
            <person name="Gong Y."/>
            <person name="Li W."/>
            <person name="Zhang P."/>
        </authorList>
    </citation>
    <scope>NUCLEOTIDE SEQUENCE [LARGE SCALE GENOMIC DNA]</scope>
    <source>
        <strain evidence="22">DYQJB</strain>
        <tissue evidence="22">Leaf</tissue>
    </source>
</reference>
<keyword evidence="16" id="KW-0675">Receptor</keyword>
<proteinExistence type="predicted"/>
<dbReference type="Gene3D" id="3.30.200.20">
    <property type="entry name" value="Phosphorylase Kinase, domain 1"/>
    <property type="match status" value="3"/>
</dbReference>
<evidence type="ECO:0000256" key="16">
    <source>
        <dbReference type="ARBA" id="ARBA00023170"/>
    </source>
</evidence>
<dbReference type="EC" id="2.7.11.1" evidence="2"/>
<evidence type="ECO:0000259" key="21">
    <source>
        <dbReference type="PROSITE" id="PS50011"/>
    </source>
</evidence>
<keyword evidence="12" id="KW-0418">Kinase</keyword>
<evidence type="ECO:0000256" key="4">
    <source>
        <dbReference type="ARBA" id="ARBA00022527"/>
    </source>
</evidence>
<keyword evidence="15" id="KW-0472">Membrane</keyword>
<protein>
    <recommendedName>
        <fullName evidence="2">non-specific serine/threonine protein kinase</fullName>
        <ecNumber evidence="2">2.7.11.1</ecNumber>
    </recommendedName>
</protein>
<feature type="compositionally biased region" description="Polar residues" evidence="20">
    <location>
        <begin position="684"/>
        <end position="693"/>
    </location>
</feature>
<evidence type="ECO:0000256" key="19">
    <source>
        <dbReference type="ARBA" id="ARBA00048679"/>
    </source>
</evidence>
<keyword evidence="17" id="KW-0325">Glycoprotein</keyword>
<evidence type="ECO:0000256" key="9">
    <source>
        <dbReference type="ARBA" id="ARBA00022729"/>
    </source>
</evidence>
<comment type="catalytic activity">
    <reaction evidence="18">
        <text>L-threonyl-[protein] + ATP = O-phospho-L-threonyl-[protein] + ADP + H(+)</text>
        <dbReference type="Rhea" id="RHEA:46608"/>
        <dbReference type="Rhea" id="RHEA-COMP:11060"/>
        <dbReference type="Rhea" id="RHEA-COMP:11605"/>
        <dbReference type="ChEBI" id="CHEBI:15378"/>
        <dbReference type="ChEBI" id="CHEBI:30013"/>
        <dbReference type="ChEBI" id="CHEBI:30616"/>
        <dbReference type="ChEBI" id="CHEBI:61977"/>
        <dbReference type="ChEBI" id="CHEBI:456216"/>
        <dbReference type="EC" id="2.7.11.1"/>
    </reaction>
</comment>
<feature type="compositionally biased region" description="Basic and acidic residues" evidence="20">
    <location>
        <begin position="1724"/>
        <end position="1736"/>
    </location>
</feature>
<evidence type="ECO:0000256" key="11">
    <source>
        <dbReference type="ARBA" id="ARBA00022741"/>
    </source>
</evidence>
<evidence type="ECO:0000256" key="20">
    <source>
        <dbReference type="SAM" id="MobiDB-lite"/>
    </source>
</evidence>
<feature type="domain" description="Protein kinase" evidence="21">
    <location>
        <begin position="895"/>
        <end position="1162"/>
    </location>
</feature>